<organism evidence="1 2">
    <name type="scientific">Phocaeicola dorei DSM 17855</name>
    <dbReference type="NCBI Taxonomy" id="483217"/>
    <lineage>
        <taxon>Bacteria</taxon>
        <taxon>Pseudomonadati</taxon>
        <taxon>Bacteroidota</taxon>
        <taxon>Bacteroidia</taxon>
        <taxon>Bacteroidales</taxon>
        <taxon>Bacteroidaceae</taxon>
        <taxon>Phocaeicola</taxon>
    </lineage>
</organism>
<name>B6VYP5_9BACT</name>
<evidence type="ECO:0000313" key="2">
    <source>
        <dbReference type="Proteomes" id="UP000004849"/>
    </source>
</evidence>
<protein>
    <submittedName>
        <fullName evidence="1">Uncharacterized protein</fullName>
    </submittedName>
</protein>
<sequence length="100" mass="11800">MTFIHFMPYNSYFCNKTIVIMTEKEKKERTVIHLYIKENDTHHYFGSIANIFEYFSPEELGITYGSLRNYGLSYKNPYQNSKCIIRKGILLSKSGNRGKK</sequence>
<reference evidence="1 2" key="2">
    <citation type="submission" date="2008-10" db="EMBL/GenBank/DDBJ databases">
        <authorList>
            <person name="Fulton L."/>
            <person name="Clifton S."/>
            <person name="Fulton B."/>
            <person name="Xu J."/>
            <person name="Minx P."/>
            <person name="Pepin K.H."/>
            <person name="Johnson M."/>
            <person name="Thiruvilangam P."/>
            <person name="Bhonagiri V."/>
            <person name="Nash W.E."/>
            <person name="Mardis E.R."/>
            <person name="Wilson R.K."/>
        </authorList>
    </citation>
    <scope>NUCLEOTIDE SEQUENCE [LARGE SCALE GENOMIC DNA]</scope>
    <source>
        <strain evidence="1 2">DSM 17855</strain>
    </source>
</reference>
<dbReference type="HOGENOM" id="CLU_176771_0_1_10"/>
<proteinExistence type="predicted"/>
<gene>
    <name evidence="1" type="ORF">BACDOR_02408</name>
</gene>
<accession>B6VYP5</accession>
<reference evidence="1 2" key="1">
    <citation type="submission" date="2008-10" db="EMBL/GenBank/DDBJ databases">
        <title>Draft genome sequence of Bacteroides dorei (DSM 17855).</title>
        <authorList>
            <person name="Sudarsanam P."/>
            <person name="Ley R."/>
            <person name="Guruge J."/>
            <person name="Turnbaugh P.J."/>
            <person name="Mahowald M."/>
            <person name="Liep D."/>
            <person name="Gordon J."/>
        </authorList>
    </citation>
    <scope>NUCLEOTIDE SEQUENCE [LARGE SCALE GENOMIC DNA]</scope>
    <source>
        <strain evidence="1 2">DSM 17855</strain>
    </source>
</reference>
<dbReference type="EMBL" id="ABWZ01000047">
    <property type="protein sequence ID" value="EEB25102.1"/>
    <property type="molecule type" value="Genomic_DNA"/>
</dbReference>
<dbReference type="Proteomes" id="UP000004849">
    <property type="component" value="Unassembled WGS sequence"/>
</dbReference>
<evidence type="ECO:0000313" key="1">
    <source>
        <dbReference type="EMBL" id="EEB25102.1"/>
    </source>
</evidence>
<dbReference type="AlphaFoldDB" id="B6VYP5"/>